<comment type="similarity">
    <text evidence="3">Belongs to the ScpA family.</text>
</comment>
<sequence length="255" mass="28842">MKNEATPNVKGLLFKVPDFEGPLDLLLHLIKKNQMDIYDIPMAEITTQYIDYLHQLKEMQLDVAGEYLVTASMLVNIKSKMLLPNEQASLQTDDEVEDPREGLVQQLLLHQTFQTAAQNMRGYADERMKLYPREQALVPADASLGKLDPDSCDITALQKAFARLMLKRKVQKPVMRKIESERYFLKDQISRVEKLVKQAKEPLEFDDLFAANAALELVVTTFLALLELVKQGVVKATQEDILGPIKLVSGEVNAV</sequence>
<dbReference type="InterPro" id="IPR003768">
    <property type="entry name" value="ScpA"/>
</dbReference>
<evidence type="ECO:0000256" key="1">
    <source>
        <dbReference type="ARBA" id="ARBA00022829"/>
    </source>
</evidence>
<keyword evidence="3" id="KW-0131">Cell cycle</keyword>
<dbReference type="InterPro" id="IPR023093">
    <property type="entry name" value="ScpA-like_C"/>
</dbReference>
<dbReference type="GO" id="GO:0051301">
    <property type="term" value="P:cell division"/>
    <property type="evidence" value="ECO:0007669"/>
    <property type="project" value="UniProtKB-KW"/>
</dbReference>
<gene>
    <name evidence="3" type="primary">scpA</name>
    <name evidence="4" type="ORF">FC48_GL001871</name>
</gene>
<dbReference type="PANTHER" id="PTHR33969">
    <property type="entry name" value="SEGREGATION AND CONDENSATION PROTEIN A"/>
    <property type="match status" value="1"/>
</dbReference>
<dbReference type="GO" id="GO:0006260">
    <property type="term" value="P:DNA replication"/>
    <property type="evidence" value="ECO:0007669"/>
    <property type="project" value="UniProtKB-UniRule"/>
</dbReference>
<organism evidence="4 5">
    <name type="scientific">Ligilactobacillus murinus DSM 20452 = NBRC 14221</name>
    <dbReference type="NCBI Taxonomy" id="1423772"/>
    <lineage>
        <taxon>Bacteria</taxon>
        <taxon>Bacillati</taxon>
        <taxon>Bacillota</taxon>
        <taxon>Bacilli</taxon>
        <taxon>Lactobacillales</taxon>
        <taxon>Lactobacillaceae</taxon>
        <taxon>Ligilactobacillus</taxon>
    </lineage>
</organism>
<dbReference type="Gene3D" id="1.10.10.580">
    <property type="entry name" value="Structural maintenance of chromosome 1. Chain E"/>
    <property type="match status" value="1"/>
</dbReference>
<dbReference type="GO" id="GO:0005737">
    <property type="term" value="C:cytoplasm"/>
    <property type="evidence" value="ECO:0007669"/>
    <property type="project" value="UniProtKB-SubCell"/>
</dbReference>
<dbReference type="Proteomes" id="UP000051612">
    <property type="component" value="Unassembled WGS sequence"/>
</dbReference>
<keyword evidence="3" id="KW-0963">Cytoplasm</keyword>
<dbReference type="Gene3D" id="6.10.250.2410">
    <property type="match status" value="1"/>
</dbReference>
<comment type="caution">
    <text evidence="4">The sequence shown here is derived from an EMBL/GenBank/DDBJ whole genome shotgun (WGS) entry which is preliminary data.</text>
</comment>
<keyword evidence="3" id="KW-0132">Cell division</keyword>
<evidence type="ECO:0000256" key="2">
    <source>
        <dbReference type="ARBA" id="ARBA00044777"/>
    </source>
</evidence>
<dbReference type="Pfam" id="PF02616">
    <property type="entry name" value="SMC_ScpA"/>
    <property type="match status" value="1"/>
</dbReference>
<keyword evidence="1 3" id="KW-0159">Chromosome partition</keyword>
<evidence type="ECO:0000313" key="4">
    <source>
        <dbReference type="EMBL" id="KRM76289.1"/>
    </source>
</evidence>
<dbReference type="PATRIC" id="fig|1423772.3.peg.2001"/>
<protein>
    <recommendedName>
        <fullName evidence="2 3">Segregation and condensation protein A</fullName>
    </recommendedName>
</protein>
<evidence type="ECO:0000256" key="3">
    <source>
        <dbReference type="HAMAP-Rule" id="MF_01805"/>
    </source>
</evidence>
<dbReference type="RefSeq" id="WP_056958631.1">
    <property type="nucleotide sequence ID" value="NZ_AYYN01000041.1"/>
</dbReference>
<comment type="subunit">
    <text evidence="3">Component of a cohesin-like complex composed of ScpA, ScpB and the Smc homodimer, in which ScpA and ScpB bind to the head domain of Smc. The presence of the three proteins is required for the association of the complex with DNA.</text>
</comment>
<comment type="function">
    <text evidence="3">Participates in chromosomal partition during cell division. May act via the formation of a condensin-like complex containing Smc and ScpB that pull DNA away from mid-cell into both cell halves.</text>
</comment>
<dbReference type="EMBL" id="AYYN01000041">
    <property type="protein sequence ID" value="KRM76289.1"/>
    <property type="molecule type" value="Genomic_DNA"/>
</dbReference>
<name>A0A0R2BAS7_9LACO</name>
<accession>A0A0R2BAS7</accession>
<proteinExistence type="inferred from homology"/>
<dbReference type="PANTHER" id="PTHR33969:SF2">
    <property type="entry name" value="SEGREGATION AND CONDENSATION PROTEIN A"/>
    <property type="match status" value="1"/>
</dbReference>
<dbReference type="HAMAP" id="MF_01805">
    <property type="entry name" value="ScpA"/>
    <property type="match status" value="1"/>
</dbReference>
<dbReference type="AlphaFoldDB" id="A0A0R2BAS7"/>
<evidence type="ECO:0000313" key="5">
    <source>
        <dbReference type="Proteomes" id="UP000051612"/>
    </source>
</evidence>
<comment type="subcellular location">
    <subcellularLocation>
        <location evidence="3">Cytoplasm</location>
    </subcellularLocation>
    <text evidence="3">Associated with two foci at the outer edges of the nucleoid region in young cells, and at four foci within both cell halves in older cells.</text>
</comment>
<reference evidence="4 5" key="1">
    <citation type="journal article" date="2015" name="Genome Announc.">
        <title>Expanding the biotechnology potential of lactobacilli through comparative genomics of 213 strains and associated genera.</title>
        <authorList>
            <person name="Sun Z."/>
            <person name="Harris H.M."/>
            <person name="McCann A."/>
            <person name="Guo C."/>
            <person name="Argimon S."/>
            <person name="Zhang W."/>
            <person name="Yang X."/>
            <person name="Jeffery I.B."/>
            <person name="Cooney J.C."/>
            <person name="Kagawa T.F."/>
            <person name="Liu W."/>
            <person name="Song Y."/>
            <person name="Salvetti E."/>
            <person name="Wrobel A."/>
            <person name="Rasinkangas P."/>
            <person name="Parkhill J."/>
            <person name="Rea M.C."/>
            <person name="O'Sullivan O."/>
            <person name="Ritari J."/>
            <person name="Douillard F.P."/>
            <person name="Paul Ross R."/>
            <person name="Yang R."/>
            <person name="Briner A.E."/>
            <person name="Felis G.E."/>
            <person name="de Vos W.M."/>
            <person name="Barrangou R."/>
            <person name="Klaenhammer T.R."/>
            <person name="Caufield P.W."/>
            <person name="Cui Y."/>
            <person name="Zhang H."/>
            <person name="O'Toole P.W."/>
        </authorList>
    </citation>
    <scope>NUCLEOTIDE SEQUENCE [LARGE SCALE GENOMIC DNA]</scope>
    <source>
        <strain evidence="4 5">DSM 20452</strain>
    </source>
</reference>
<dbReference type="GO" id="GO:0007059">
    <property type="term" value="P:chromosome segregation"/>
    <property type="evidence" value="ECO:0007669"/>
    <property type="project" value="UniProtKB-UniRule"/>
</dbReference>